<dbReference type="AlphaFoldDB" id="A0ABD3AC27"/>
<evidence type="ECO:0000313" key="2">
    <source>
        <dbReference type="EMBL" id="KAL3529370.1"/>
    </source>
</evidence>
<dbReference type="InterPro" id="IPR036691">
    <property type="entry name" value="Endo/exonu/phosph_ase_sf"/>
</dbReference>
<proteinExistence type="predicted"/>
<reference evidence="2 3" key="1">
    <citation type="submission" date="2024-11" db="EMBL/GenBank/DDBJ databases">
        <title>A near-complete genome assembly of Cinchona calisaya.</title>
        <authorList>
            <person name="Lian D.C."/>
            <person name="Zhao X.W."/>
            <person name="Wei L."/>
        </authorList>
    </citation>
    <scope>NUCLEOTIDE SEQUENCE [LARGE SCALE GENOMIC DNA]</scope>
    <source>
        <tissue evidence="2">Nenye</tissue>
    </source>
</reference>
<dbReference type="EMBL" id="JBJUIK010000004">
    <property type="protein sequence ID" value="KAL3529370.1"/>
    <property type="molecule type" value="Genomic_DNA"/>
</dbReference>
<protein>
    <submittedName>
        <fullName evidence="2">Uncharacterized protein</fullName>
    </submittedName>
</protein>
<dbReference type="Gene3D" id="3.60.10.10">
    <property type="entry name" value="Endonuclease/exonuclease/phosphatase"/>
    <property type="match status" value="1"/>
</dbReference>
<evidence type="ECO:0000313" key="3">
    <source>
        <dbReference type="Proteomes" id="UP001630127"/>
    </source>
</evidence>
<sequence length="120" mass="13492">MDVATSMSSRVLDDEAVLGQALVADNRDSPVSQSEELDQEIPIDSQNREQNLEVQKLNSNIENNQVRSLPWIVTGDFNVVSSIEEYLGSSHPDMNIIENFNKFLEDCNLFNLPFTGNKFA</sequence>
<comment type="caution">
    <text evidence="2">The sequence shown here is derived from an EMBL/GenBank/DDBJ whole genome shotgun (WGS) entry which is preliminary data.</text>
</comment>
<keyword evidence="3" id="KW-1185">Reference proteome</keyword>
<feature type="region of interest" description="Disordered" evidence="1">
    <location>
        <begin position="23"/>
        <end position="50"/>
    </location>
</feature>
<organism evidence="2 3">
    <name type="scientific">Cinchona calisaya</name>
    <dbReference type="NCBI Taxonomy" id="153742"/>
    <lineage>
        <taxon>Eukaryota</taxon>
        <taxon>Viridiplantae</taxon>
        <taxon>Streptophyta</taxon>
        <taxon>Embryophyta</taxon>
        <taxon>Tracheophyta</taxon>
        <taxon>Spermatophyta</taxon>
        <taxon>Magnoliopsida</taxon>
        <taxon>eudicotyledons</taxon>
        <taxon>Gunneridae</taxon>
        <taxon>Pentapetalae</taxon>
        <taxon>asterids</taxon>
        <taxon>lamiids</taxon>
        <taxon>Gentianales</taxon>
        <taxon>Rubiaceae</taxon>
        <taxon>Cinchonoideae</taxon>
        <taxon>Cinchoneae</taxon>
        <taxon>Cinchona</taxon>
    </lineage>
</organism>
<evidence type="ECO:0000256" key="1">
    <source>
        <dbReference type="SAM" id="MobiDB-lite"/>
    </source>
</evidence>
<dbReference type="SUPFAM" id="SSF56219">
    <property type="entry name" value="DNase I-like"/>
    <property type="match status" value="1"/>
</dbReference>
<dbReference type="Proteomes" id="UP001630127">
    <property type="component" value="Unassembled WGS sequence"/>
</dbReference>
<accession>A0ABD3AC27</accession>
<name>A0ABD3AC27_9GENT</name>
<gene>
    <name evidence="2" type="ORF">ACH5RR_008692</name>
</gene>